<keyword evidence="3" id="KW-1185">Reference proteome</keyword>
<protein>
    <submittedName>
        <fullName evidence="2">Uncharacterized protein</fullName>
    </submittedName>
</protein>
<evidence type="ECO:0000313" key="2">
    <source>
        <dbReference type="EMBL" id="PZW33060.1"/>
    </source>
</evidence>
<proteinExistence type="predicted"/>
<dbReference type="Proteomes" id="UP000248806">
    <property type="component" value="Unassembled WGS sequence"/>
</dbReference>
<keyword evidence="1" id="KW-1133">Transmembrane helix</keyword>
<dbReference type="AlphaFoldDB" id="A0A326UAK6"/>
<evidence type="ECO:0000256" key="1">
    <source>
        <dbReference type="SAM" id="Phobius"/>
    </source>
</evidence>
<sequence length="47" mass="5859">MQMGYCFFLFPWSVYIYTSVCLVNLSQVFFWSHSFIYKYIYYNKSDK</sequence>
<comment type="caution">
    <text evidence="2">The sequence shown here is derived from an EMBL/GenBank/DDBJ whole genome shotgun (WGS) entry which is preliminary data.</text>
</comment>
<organism evidence="2 3">
    <name type="scientific">Thermosporothrix hazakensis</name>
    <dbReference type="NCBI Taxonomy" id="644383"/>
    <lineage>
        <taxon>Bacteria</taxon>
        <taxon>Bacillati</taxon>
        <taxon>Chloroflexota</taxon>
        <taxon>Ktedonobacteria</taxon>
        <taxon>Ktedonobacterales</taxon>
        <taxon>Thermosporotrichaceae</taxon>
        <taxon>Thermosporothrix</taxon>
    </lineage>
</organism>
<evidence type="ECO:0000313" key="3">
    <source>
        <dbReference type="Proteomes" id="UP000248806"/>
    </source>
</evidence>
<dbReference type="EMBL" id="QKUF01000003">
    <property type="protein sequence ID" value="PZW33060.1"/>
    <property type="molecule type" value="Genomic_DNA"/>
</dbReference>
<accession>A0A326UAK6</accession>
<keyword evidence="1" id="KW-0472">Membrane</keyword>
<gene>
    <name evidence="2" type="ORF">EI42_01610</name>
</gene>
<name>A0A326UAK6_THEHA</name>
<reference evidence="2 3" key="1">
    <citation type="submission" date="2018-06" db="EMBL/GenBank/DDBJ databases">
        <title>Genomic Encyclopedia of Archaeal and Bacterial Type Strains, Phase II (KMG-II): from individual species to whole genera.</title>
        <authorList>
            <person name="Goeker M."/>
        </authorList>
    </citation>
    <scope>NUCLEOTIDE SEQUENCE [LARGE SCALE GENOMIC DNA]</scope>
    <source>
        <strain evidence="2 3">ATCC BAA-1881</strain>
    </source>
</reference>
<feature type="transmembrane region" description="Helical" evidence="1">
    <location>
        <begin position="12"/>
        <end position="37"/>
    </location>
</feature>
<keyword evidence="1" id="KW-0812">Transmembrane</keyword>